<keyword evidence="1" id="KW-0472">Membrane</keyword>
<feature type="transmembrane region" description="Helical" evidence="1">
    <location>
        <begin position="20"/>
        <end position="44"/>
    </location>
</feature>
<feature type="transmembrane region" description="Helical" evidence="1">
    <location>
        <begin position="208"/>
        <end position="226"/>
    </location>
</feature>
<feature type="transmembrane region" description="Helical" evidence="1">
    <location>
        <begin position="118"/>
        <end position="139"/>
    </location>
</feature>
<comment type="caution">
    <text evidence="2">The sequence shown here is derived from an EMBL/GenBank/DDBJ whole genome shotgun (WGS) entry which is preliminary data.</text>
</comment>
<evidence type="ECO:0008006" key="4">
    <source>
        <dbReference type="Google" id="ProtNLM"/>
    </source>
</evidence>
<dbReference type="NCBIfam" id="NF046011">
    <property type="entry name" value="MAG4940_fam"/>
    <property type="match status" value="1"/>
</dbReference>
<name>A0A084EJS9_MYCCA</name>
<gene>
    <name evidence="2" type="ORF">MCAPa_6780</name>
</gene>
<feature type="transmembrane region" description="Helical" evidence="1">
    <location>
        <begin position="51"/>
        <end position="74"/>
    </location>
</feature>
<evidence type="ECO:0000256" key="1">
    <source>
        <dbReference type="SAM" id="Phobius"/>
    </source>
</evidence>
<feature type="transmembrane region" description="Helical" evidence="1">
    <location>
        <begin position="180"/>
        <end position="201"/>
    </location>
</feature>
<proteinExistence type="predicted"/>
<dbReference type="Proteomes" id="UP000028533">
    <property type="component" value="Unassembled WGS sequence"/>
</dbReference>
<sequence length="301" mass="34526">MIQKNTPGEALRTFFNQTVFGFEILAVFLLVFLVLVFRLIAILLKKQHNKLFLSTSFTIATALAFFLPYGFASIGAKTSIAPFLNPLVVLFRAVFIGFGKSGQESNQLVGSILTNGIWYILFAQFIGVILSVLIFYLFFYSIKKVNKNKIEYQFLNTLTLRDFFKNSSDLSVLGFSIKEFVFITLLIIVLPFISMIDIAIYRFDQFGIILIELLFIWTILFISSFFEFFSFHLAFPFIDIIFKTIDFVLLEKSLKKEQIKNYFLEILKFILVVLFSIIIPIVIGFVSILIKIQTGIVISVS</sequence>
<dbReference type="AlphaFoldDB" id="A0A084EJS9"/>
<protein>
    <recommendedName>
        <fullName evidence="4">Transmembrane protein</fullName>
    </recommendedName>
</protein>
<dbReference type="RefSeq" id="WP_036432251.1">
    <property type="nucleotide sequence ID" value="NZ_JFDO01000026.1"/>
</dbReference>
<feature type="transmembrane region" description="Helical" evidence="1">
    <location>
        <begin position="262"/>
        <end position="290"/>
    </location>
</feature>
<reference evidence="2 3" key="1">
    <citation type="submission" date="2014-02" db="EMBL/GenBank/DDBJ databases">
        <title>Genome sequence of Mycoplasma capricolum subsp. capricolum strain 14232.</title>
        <authorList>
            <person name="Sirand-Pugnet P."/>
            <person name="Breton M."/>
            <person name="Dordet-Frisoni E."/>
            <person name="Baranowski E."/>
            <person name="Barre A."/>
            <person name="Couture C."/>
            <person name="Dupuy V."/>
            <person name="Gaurivaud P."/>
            <person name="Jacob D."/>
            <person name="Lemaitre C."/>
            <person name="Manso-Silvan L."/>
            <person name="Nikolski M."/>
            <person name="Nouvel L.-X."/>
            <person name="Poumarat F."/>
            <person name="Tardy F."/>
            <person name="Thebault P."/>
            <person name="Theil S."/>
            <person name="Citti C."/>
            <person name="Thiaucourt F."/>
            <person name="Blanchard A."/>
        </authorList>
    </citation>
    <scope>NUCLEOTIDE SEQUENCE [LARGE SCALE GENOMIC DNA]</scope>
    <source>
        <strain evidence="2 3">14232</strain>
    </source>
</reference>
<evidence type="ECO:0000313" key="3">
    <source>
        <dbReference type="Proteomes" id="UP000028533"/>
    </source>
</evidence>
<keyword evidence="1" id="KW-0812">Transmembrane</keyword>
<evidence type="ECO:0000313" key="2">
    <source>
        <dbReference type="EMBL" id="KEZ18221.1"/>
    </source>
</evidence>
<feature type="transmembrane region" description="Helical" evidence="1">
    <location>
        <begin position="80"/>
        <end position="98"/>
    </location>
</feature>
<accession>A0A084EJS9</accession>
<keyword evidence="1" id="KW-1133">Transmembrane helix</keyword>
<dbReference type="EMBL" id="JFDO01000026">
    <property type="protein sequence ID" value="KEZ18221.1"/>
    <property type="molecule type" value="Genomic_DNA"/>
</dbReference>
<organism evidence="2 3">
    <name type="scientific">Mycoplasma capricolum subsp. capricolum 14232</name>
    <dbReference type="NCBI Taxonomy" id="1188238"/>
    <lineage>
        <taxon>Bacteria</taxon>
        <taxon>Bacillati</taxon>
        <taxon>Mycoplasmatota</taxon>
        <taxon>Mollicutes</taxon>
        <taxon>Mycoplasmataceae</taxon>
        <taxon>Mycoplasma</taxon>
    </lineage>
</organism>